<reference evidence="6 7" key="1">
    <citation type="submission" date="2024-06" db="EMBL/GenBank/DDBJ databases">
        <title>A chromosome level genome sequence of Diviner's sage (Salvia divinorum).</title>
        <authorList>
            <person name="Ford S.A."/>
            <person name="Ro D.-K."/>
            <person name="Ness R.W."/>
            <person name="Phillips M.A."/>
        </authorList>
    </citation>
    <scope>NUCLEOTIDE SEQUENCE [LARGE SCALE GENOMIC DNA]</scope>
    <source>
        <strain evidence="6">SAF-2024a</strain>
        <tissue evidence="6">Leaf</tissue>
    </source>
</reference>
<dbReference type="GO" id="GO:0004860">
    <property type="term" value="F:protein kinase inhibitor activity"/>
    <property type="evidence" value="ECO:0007669"/>
    <property type="project" value="UniProtKB-KW"/>
</dbReference>
<evidence type="ECO:0000256" key="4">
    <source>
        <dbReference type="ARBA" id="ARBA00023306"/>
    </source>
</evidence>
<proteinExistence type="inferred from homology"/>
<gene>
    <name evidence="6" type="ORF">AAHA92_03793</name>
</gene>
<evidence type="ECO:0000256" key="2">
    <source>
        <dbReference type="ARBA" id="ARBA00010274"/>
    </source>
</evidence>
<comment type="subcellular location">
    <subcellularLocation>
        <location evidence="1">Nucleus</location>
        <location evidence="1">Nucleoplasm</location>
    </subcellularLocation>
</comment>
<protein>
    <submittedName>
        <fullName evidence="6">Cyclin-dependent kinase inhibitor 7-like</fullName>
    </submittedName>
</protein>
<dbReference type="Gene3D" id="4.10.365.10">
    <property type="entry name" value="p27"/>
    <property type="match status" value="1"/>
</dbReference>
<comment type="similarity">
    <text evidence="2">Belongs to the CDI family. ICK/KRP subfamily.</text>
</comment>
<dbReference type="Pfam" id="PF02234">
    <property type="entry name" value="CDI"/>
    <property type="match status" value="1"/>
</dbReference>
<evidence type="ECO:0000313" key="7">
    <source>
        <dbReference type="Proteomes" id="UP001567538"/>
    </source>
</evidence>
<dbReference type="AlphaFoldDB" id="A0ABD1HX65"/>
<evidence type="ECO:0000256" key="1">
    <source>
        <dbReference type="ARBA" id="ARBA00004642"/>
    </source>
</evidence>
<name>A0ABD1HX65_SALDI</name>
<dbReference type="PIRSF" id="PIRSF017811">
    <property type="entry name" value="CDK_inhib_pln"/>
    <property type="match status" value="1"/>
</dbReference>
<dbReference type="Proteomes" id="UP001567538">
    <property type="component" value="Unassembled WGS sequence"/>
</dbReference>
<evidence type="ECO:0000256" key="3">
    <source>
        <dbReference type="ARBA" id="ARBA00023013"/>
    </source>
</evidence>
<dbReference type="InterPro" id="IPR003175">
    <property type="entry name" value="CDI_dom"/>
</dbReference>
<dbReference type="InterPro" id="IPR044275">
    <property type="entry name" value="KRP"/>
</dbReference>
<comment type="caution">
    <text evidence="6">The sequence shown here is derived from an EMBL/GenBank/DDBJ whole genome shotgun (WGS) entry which is preliminary data.</text>
</comment>
<evidence type="ECO:0000313" key="6">
    <source>
        <dbReference type="EMBL" id="KAL1561043.1"/>
    </source>
</evidence>
<sequence>MEEFLKRCESVRIKCRAAKEEDMRLSFSKKRKLENDSCGETASRTSCCSKHEDSSDVVVVEMSPRSADLENADSHSDGFVAEISTSTGRVLSGEATPTSELYGDSEHVLLQLSSPKKESWTTLRRKNPTSAAPSAAELEGFFAAAEKYEQKRFAEKYNYDIVKDVPLEGRYHWVRLLP</sequence>
<feature type="domain" description="Cyclin-dependent kinase inhibitor" evidence="5">
    <location>
        <begin position="133"/>
        <end position="176"/>
    </location>
</feature>
<dbReference type="InterPro" id="IPR044898">
    <property type="entry name" value="CDI_dom_sf"/>
</dbReference>
<keyword evidence="7" id="KW-1185">Reference proteome</keyword>
<evidence type="ECO:0000259" key="5">
    <source>
        <dbReference type="Pfam" id="PF02234"/>
    </source>
</evidence>
<dbReference type="EMBL" id="JBEAFC010000003">
    <property type="protein sequence ID" value="KAL1561043.1"/>
    <property type="molecule type" value="Genomic_DNA"/>
</dbReference>
<keyword evidence="4" id="KW-0131">Cell cycle</keyword>
<accession>A0ABD1HX65</accession>
<dbReference type="PANTHER" id="PTHR46776">
    <property type="entry name" value="CYCLIN-DEPENDENT KINASE INHIBITOR 4-RELATED"/>
    <property type="match status" value="1"/>
</dbReference>
<organism evidence="6 7">
    <name type="scientific">Salvia divinorum</name>
    <name type="common">Maria pastora</name>
    <name type="synonym">Diviner's sage</name>
    <dbReference type="NCBI Taxonomy" id="28513"/>
    <lineage>
        <taxon>Eukaryota</taxon>
        <taxon>Viridiplantae</taxon>
        <taxon>Streptophyta</taxon>
        <taxon>Embryophyta</taxon>
        <taxon>Tracheophyta</taxon>
        <taxon>Spermatophyta</taxon>
        <taxon>Magnoliopsida</taxon>
        <taxon>eudicotyledons</taxon>
        <taxon>Gunneridae</taxon>
        <taxon>Pentapetalae</taxon>
        <taxon>asterids</taxon>
        <taxon>lamiids</taxon>
        <taxon>Lamiales</taxon>
        <taxon>Lamiaceae</taxon>
        <taxon>Nepetoideae</taxon>
        <taxon>Mentheae</taxon>
        <taxon>Salviinae</taxon>
        <taxon>Salvia</taxon>
        <taxon>Salvia subgen. Calosphace</taxon>
    </lineage>
</organism>
<dbReference type="GO" id="GO:0005654">
    <property type="term" value="C:nucleoplasm"/>
    <property type="evidence" value="ECO:0007669"/>
    <property type="project" value="UniProtKB-SubCell"/>
</dbReference>
<keyword evidence="3 6" id="KW-0649">Protein kinase inhibitor</keyword>